<evidence type="ECO:0000256" key="15">
    <source>
        <dbReference type="ARBA" id="ARBA00023136"/>
    </source>
</evidence>
<evidence type="ECO:0000256" key="4">
    <source>
        <dbReference type="ARBA" id="ARBA00022527"/>
    </source>
</evidence>
<evidence type="ECO:0000256" key="12">
    <source>
        <dbReference type="ARBA" id="ARBA00022777"/>
    </source>
</evidence>
<keyword evidence="11" id="KW-0547">Nucleotide-binding</keyword>
<evidence type="ECO:0000256" key="7">
    <source>
        <dbReference type="ARBA" id="ARBA00022679"/>
    </source>
</evidence>
<evidence type="ECO:0000256" key="9">
    <source>
        <dbReference type="ARBA" id="ARBA00022729"/>
    </source>
</evidence>
<evidence type="ECO:0000259" key="21">
    <source>
        <dbReference type="PROSITE" id="PS50011"/>
    </source>
</evidence>
<feature type="transmembrane region" description="Helical" evidence="20">
    <location>
        <begin position="368"/>
        <end position="391"/>
    </location>
</feature>
<comment type="caution">
    <text evidence="22">The sequence shown here is derived from an EMBL/GenBank/DDBJ whole genome shotgun (WGS) entry which is preliminary data.</text>
</comment>
<dbReference type="Gene3D" id="3.80.10.10">
    <property type="entry name" value="Ribonuclease Inhibitor"/>
    <property type="match status" value="2"/>
</dbReference>
<dbReference type="SUPFAM" id="SSF56112">
    <property type="entry name" value="Protein kinase-like (PK-like)"/>
    <property type="match status" value="1"/>
</dbReference>
<feature type="transmembrane region" description="Helical" evidence="20">
    <location>
        <begin position="327"/>
        <end position="348"/>
    </location>
</feature>
<evidence type="ECO:0000256" key="8">
    <source>
        <dbReference type="ARBA" id="ARBA00022692"/>
    </source>
</evidence>
<dbReference type="InterPro" id="IPR000109">
    <property type="entry name" value="POT_fam"/>
</dbReference>
<feature type="transmembrane region" description="Helical" evidence="20">
    <location>
        <begin position="140"/>
        <end position="159"/>
    </location>
</feature>
<dbReference type="PRINTS" id="PR00019">
    <property type="entry name" value="LEURICHRPT"/>
</dbReference>
<keyword evidence="8 20" id="KW-0812">Transmembrane</keyword>
<dbReference type="Pfam" id="PF13855">
    <property type="entry name" value="LRR_8"/>
    <property type="match status" value="1"/>
</dbReference>
<sequence>MAESLETGQDEYAKDGSVDLKGNPVLRSKRGGWTACSFVVVSVPELKPPPCKATCEPASKLQLGVFFGGLYILALGNGGTKPNISTIGADQFDEFDPKERMHKLSFFNWWMFSIFLGTLFANTFLVYLQDNVGWTVGYGIPTLGLIISVIIFLAGTSFYRHKVPQGSPFTRMARVIVAAVRKWRLPIPNDPKELYELDLEVYARKGKFRIDSTNSIRFLTKAAVKDGCDTPWTLCSVTQVEETKQIIRMLPILTAMFIPCTMIAQINTLFIKQGTTLNRHIGPHFQIPPACLAAFVTLSMLVSVLLYDRYFVKFMKIWTKNPRGITLLQRMGVGLVLHIITMLVASLTEKSRLSIARSHGLDKTGGQVPVTIFILLPQFVLMGIADAFLVVGKIEFFYDQAPESMKSLGTSYSLTAYGVGNFLSSFLLKLVSNITSRHVAESEAESLLRWRSTISNRSLNSWSLADASSTSPCNWTGITCSNFGSMIGLSLPNLSLHAIGNLSSLTVLFICENSLSGSLPQELDNLTNLVALYVSLNQFSGSLPEALCYGSSLKFFTADNNRFIGSIPESLTNCTSSTRLRLHNNKFTGNISEAFALYPSLQYIELRSNDFYGEISRNWQYLQELTVIKMSKNRISGTIPSELGGLTQLGVLDLSLNQLSGNIPKEINKLGQLYNLSLSGNNLSGRTPAEIGGLSNLQVLDLSVNNLTGNVPTQLGNCIKLQYLKLSNNELSGSIPNQMGNLEHLQSLLDLSQNSLSGEITPQIGNLQMLESLNLSHNKLSGLIPSFLGRMFGLSTIDLSYNSLEGPLPNGEVFEQASIDAFMNNKDPCGKLKGPSPCNSSYTSMSHSKNKHHIKIMIILIPSAVVILLVSVGGFGFSKWRLKRFHIIDSQVSNEDRLLEWNYDGRIVYRDIIEATENYDDKYCIAVGGYGTVYKAQLQNGQVLAVKKFHRSEDGSYFDQEFKNEIQTVMKIQHRNIVKLYGYCSHAQCVFLMYDYMERGSLKTILESDDKALELDWPKRLQIIKGMAHALSYMHNDCGPRMVHRDISSKNALVNHDFEAVISDFSTARVLKPDSSNWTTFAGTYGYAAPGNM</sequence>
<dbReference type="SUPFAM" id="SSF103473">
    <property type="entry name" value="MFS general substrate transporter"/>
    <property type="match status" value="1"/>
</dbReference>
<feature type="domain" description="Protein kinase" evidence="21">
    <location>
        <begin position="919"/>
        <end position="1093"/>
    </location>
</feature>
<gene>
    <name evidence="22" type="ORF">COCNU_07G001110</name>
</gene>
<comment type="catalytic activity">
    <reaction evidence="19">
        <text>L-seryl-[protein] + ATP = O-phospho-L-seryl-[protein] + ADP + H(+)</text>
        <dbReference type="Rhea" id="RHEA:17989"/>
        <dbReference type="Rhea" id="RHEA-COMP:9863"/>
        <dbReference type="Rhea" id="RHEA-COMP:11604"/>
        <dbReference type="ChEBI" id="CHEBI:15378"/>
        <dbReference type="ChEBI" id="CHEBI:29999"/>
        <dbReference type="ChEBI" id="CHEBI:30616"/>
        <dbReference type="ChEBI" id="CHEBI:83421"/>
        <dbReference type="ChEBI" id="CHEBI:456216"/>
        <dbReference type="EC" id="2.7.11.1"/>
    </reaction>
</comment>
<feature type="transmembrane region" description="Helical" evidence="20">
    <location>
        <begin position="286"/>
        <end position="307"/>
    </location>
</feature>
<comment type="subcellular location">
    <subcellularLocation>
        <location evidence="1">Membrane</location>
        <topology evidence="1">Multi-pass membrane protein</topology>
    </subcellularLocation>
    <subcellularLocation>
        <location evidence="2">Membrane</location>
        <topology evidence="2">Single-pass type I membrane protein</topology>
    </subcellularLocation>
</comment>
<dbReference type="InterPro" id="IPR036259">
    <property type="entry name" value="MFS_trans_sf"/>
</dbReference>
<protein>
    <recommendedName>
        <fullName evidence="3">non-specific serine/threonine protein kinase</fullName>
        <ecNumber evidence="3">2.7.11.1</ecNumber>
    </recommendedName>
</protein>
<keyword evidence="9" id="KW-0732">Signal</keyword>
<dbReference type="Gene3D" id="1.20.1250.20">
    <property type="entry name" value="MFS general substrate transporter like domains"/>
    <property type="match status" value="1"/>
</dbReference>
<dbReference type="InterPro" id="IPR001611">
    <property type="entry name" value="Leu-rich_rpt"/>
</dbReference>
<proteinExistence type="predicted"/>
<evidence type="ECO:0000256" key="17">
    <source>
        <dbReference type="ARBA" id="ARBA00023180"/>
    </source>
</evidence>
<dbReference type="FunFam" id="3.80.10.10:FF:000177">
    <property type="entry name" value="Leucine-rich repeat receptor-like serine/threonine-protein kinase At1g17230"/>
    <property type="match status" value="1"/>
</dbReference>
<dbReference type="FunFam" id="3.30.200.20:FF:000309">
    <property type="entry name" value="Leucine-rich repeat receptor protein kinase MSP1"/>
    <property type="match status" value="1"/>
</dbReference>
<evidence type="ECO:0000256" key="1">
    <source>
        <dbReference type="ARBA" id="ARBA00004141"/>
    </source>
</evidence>
<dbReference type="Gene3D" id="3.30.200.20">
    <property type="entry name" value="Phosphorylase Kinase, domain 1"/>
    <property type="match status" value="1"/>
</dbReference>
<feature type="transmembrane region" description="Helical" evidence="20">
    <location>
        <begin position="246"/>
        <end position="266"/>
    </location>
</feature>
<keyword evidence="15 20" id="KW-0472">Membrane</keyword>
<evidence type="ECO:0000256" key="11">
    <source>
        <dbReference type="ARBA" id="ARBA00022741"/>
    </source>
</evidence>
<dbReference type="InterPro" id="IPR032675">
    <property type="entry name" value="LRR_dom_sf"/>
</dbReference>
<evidence type="ECO:0000256" key="18">
    <source>
        <dbReference type="ARBA" id="ARBA00047899"/>
    </source>
</evidence>
<dbReference type="Pfam" id="PF08263">
    <property type="entry name" value="LRRNT_2"/>
    <property type="match status" value="1"/>
</dbReference>
<dbReference type="Pfam" id="PF00854">
    <property type="entry name" value="PTR2"/>
    <property type="match status" value="1"/>
</dbReference>
<dbReference type="EC" id="2.7.11.1" evidence="3"/>
<dbReference type="InterPro" id="IPR013210">
    <property type="entry name" value="LRR_N_plant-typ"/>
</dbReference>
<dbReference type="EMBL" id="CM017878">
    <property type="protein sequence ID" value="KAG1353999.1"/>
    <property type="molecule type" value="Genomic_DNA"/>
</dbReference>
<dbReference type="Pfam" id="PF00560">
    <property type="entry name" value="LRR_1"/>
    <property type="match status" value="2"/>
</dbReference>
<dbReference type="GO" id="GO:0022857">
    <property type="term" value="F:transmembrane transporter activity"/>
    <property type="evidence" value="ECO:0007669"/>
    <property type="project" value="InterPro"/>
</dbReference>
<name>A0A8K0IEH7_COCNU</name>
<evidence type="ECO:0000256" key="16">
    <source>
        <dbReference type="ARBA" id="ARBA00023170"/>
    </source>
</evidence>
<evidence type="ECO:0000256" key="19">
    <source>
        <dbReference type="ARBA" id="ARBA00048679"/>
    </source>
</evidence>
<organism evidence="22 23">
    <name type="scientific">Cocos nucifera</name>
    <name type="common">Coconut palm</name>
    <dbReference type="NCBI Taxonomy" id="13894"/>
    <lineage>
        <taxon>Eukaryota</taxon>
        <taxon>Viridiplantae</taxon>
        <taxon>Streptophyta</taxon>
        <taxon>Embryophyta</taxon>
        <taxon>Tracheophyta</taxon>
        <taxon>Spermatophyta</taxon>
        <taxon>Magnoliopsida</taxon>
        <taxon>Liliopsida</taxon>
        <taxon>Arecaceae</taxon>
        <taxon>Arecoideae</taxon>
        <taxon>Cocoseae</taxon>
        <taxon>Attaleinae</taxon>
        <taxon>Cocos</taxon>
    </lineage>
</organism>
<evidence type="ECO:0000313" key="22">
    <source>
        <dbReference type="EMBL" id="KAG1353999.1"/>
    </source>
</evidence>
<keyword evidence="10" id="KW-0677">Repeat</keyword>
<dbReference type="InterPro" id="IPR000719">
    <property type="entry name" value="Prot_kinase_dom"/>
</dbReference>
<accession>A0A8K0IEH7</accession>
<dbReference type="Gene3D" id="1.10.510.10">
    <property type="entry name" value="Transferase(Phosphotransferase) domain 1"/>
    <property type="match status" value="1"/>
</dbReference>
<evidence type="ECO:0000256" key="13">
    <source>
        <dbReference type="ARBA" id="ARBA00022840"/>
    </source>
</evidence>
<dbReference type="InterPro" id="IPR051420">
    <property type="entry name" value="Ser_Thr_Kinases_DiverseReg"/>
</dbReference>
<dbReference type="SMART" id="SM00369">
    <property type="entry name" value="LRR_TYP"/>
    <property type="match status" value="5"/>
</dbReference>
<evidence type="ECO:0000256" key="3">
    <source>
        <dbReference type="ARBA" id="ARBA00012513"/>
    </source>
</evidence>
<keyword evidence="16" id="KW-0675">Receptor</keyword>
<keyword evidence="13" id="KW-0067">ATP-binding</keyword>
<dbReference type="SUPFAM" id="SSF52047">
    <property type="entry name" value="RNI-like"/>
    <property type="match status" value="1"/>
</dbReference>
<dbReference type="InterPro" id="IPR003591">
    <property type="entry name" value="Leu-rich_rpt_typical-subtyp"/>
</dbReference>
<comment type="catalytic activity">
    <reaction evidence="18">
        <text>L-threonyl-[protein] + ATP = O-phospho-L-threonyl-[protein] + ADP + H(+)</text>
        <dbReference type="Rhea" id="RHEA:46608"/>
        <dbReference type="Rhea" id="RHEA-COMP:11060"/>
        <dbReference type="Rhea" id="RHEA-COMP:11605"/>
        <dbReference type="ChEBI" id="CHEBI:15378"/>
        <dbReference type="ChEBI" id="CHEBI:30013"/>
        <dbReference type="ChEBI" id="CHEBI:30616"/>
        <dbReference type="ChEBI" id="CHEBI:61977"/>
        <dbReference type="ChEBI" id="CHEBI:456216"/>
        <dbReference type="EC" id="2.7.11.1"/>
    </reaction>
</comment>
<dbReference type="AlphaFoldDB" id="A0A8K0IEH7"/>
<keyword evidence="12" id="KW-0418">Kinase</keyword>
<dbReference type="GO" id="GO:0004674">
    <property type="term" value="F:protein serine/threonine kinase activity"/>
    <property type="evidence" value="ECO:0007669"/>
    <property type="project" value="UniProtKB-KW"/>
</dbReference>
<evidence type="ECO:0000256" key="14">
    <source>
        <dbReference type="ARBA" id="ARBA00022989"/>
    </source>
</evidence>
<keyword evidence="6" id="KW-0433">Leucine-rich repeat</keyword>
<keyword evidence="14 20" id="KW-1133">Transmembrane helix</keyword>
<evidence type="ECO:0000256" key="6">
    <source>
        <dbReference type="ARBA" id="ARBA00022614"/>
    </source>
</evidence>
<keyword evidence="17" id="KW-0325">Glycoprotein</keyword>
<reference evidence="22" key="1">
    <citation type="journal article" date="2017" name="Gigascience">
        <title>The genome draft of coconut (Cocos nucifera).</title>
        <authorList>
            <person name="Xiao Y."/>
            <person name="Xu P."/>
            <person name="Fan H."/>
            <person name="Baudouin L."/>
            <person name="Xia W."/>
            <person name="Bocs S."/>
            <person name="Xu J."/>
            <person name="Li Q."/>
            <person name="Guo A."/>
            <person name="Zhou L."/>
            <person name="Li J."/>
            <person name="Wu Y."/>
            <person name="Ma Z."/>
            <person name="Armero A."/>
            <person name="Issali A.E."/>
            <person name="Liu N."/>
            <person name="Peng M."/>
            <person name="Yang Y."/>
        </authorList>
    </citation>
    <scope>NUCLEOTIDE SEQUENCE</scope>
    <source>
        <tissue evidence="22">Spear leaf of Hainan Tall coconut</tissue>
    </source>
</reference>
<keyword evidence="7" id="KW-0808">Transferase</keyword>
<dbReference type="GO" id="GO:0016020">
    <property type="term" value="C:membrane"/>
    <property type="evidence" value="ECO:0007669"/>
    <property type="project" value="UniProtKB-SubCell"/>
</dbReference>
<evidence type="ECO:0000256" key="5">
    <source>
        <dbReference type="ARBA" id="ARBA00022553"/>
    </source>
</evidence>
<dbReference type="PANTHER" id="PTHR48005">
    <property type="entry name" value="LEUCINE RICH REPEAT KINASE 2"/>
    <property type="match status" value="1"/>
</dbReference>
<evidence type="ECO:0000256" key="10">
    <source>
        <dbReference type="ARBA" id="ARBA00022737"/>
    </source>
</evidence>
<dbReference type="PROSITE" id="PS50011">
    <property type="entry name" value="PROTEIN_KINASE_DOM"/>
    <property type="match status" value="1"/>
</dbReference>
<evidence type="ECO:0000256" key="2">
    <source>
        <dbReference type="ARBA" id="ARBA00004479"/>
    </source>
</evidence>
<feature type="transmembrane region" description="Helical" evidence="20">
    <location>
        <begin position="856"/>
        <end position="877"/>
    </location>
</feature>
<dbReference type="Pfam" id="PF00069">
    <property type="entry name" value="Pkinase"/>
    <property type="match status" value="1"/>
</dbReference>
<keyword evidence="4" id="KW-0723">Serine/threonine-protein kinase</keyword>
<dbReference type="Proteomes" id="UP000797356">
    <property type="component" value="Chromosome 7"/>
</dbReference>
<evidence type="ECO:0000256" key="20">
    <source>
        <dbReference type="SAM" id="Phobius"/>
    </source>
</evidence>
<dbReference type="OrthoDB" id="1913693at2759"/>
<reference evidence="22" key="2">
    <citation type="submission" date="2019-07" db="EMBL/GenBank/DDBJ databases">
        <authorList>
            <person name="Yang Y."/>
            <person name="Bocs S."/>
            <person name="Baudouin L."/>
        </authorList>
    </citation>
    <scope>NUCLEOTIDE SEQUENCE</scope>
    <source>
        <tissue evidence="22">Spear leaf of Hainan Tall coconut</tissue>
    </source>
</reference>
<evidence type="ECO:0000313" key="23">
    <source>
        <dbReference type="Proteomes" id="UP000797356"/>
    </source>
</evidence>
<keyword evidence="5" id="KW-0597">Phosphoprotein</keyword>
<dbReference type="PANTHER" id="PTHR48005:SF70">
    <property type="entry name" value="MDIS1-INTERACTING RECEPTOR LIKE KINASE 2-LIKE"/>
    <property type="match status" value="1"/>
</dbReference>
<dbReference type="InterPro" id="IPR011009">
    <property type="entry name" value="Kinase-like_dom_sf"/>
</dbReference>
<feature type="transmembrane region" description="Helical" evidence="20">
    <location>
        <begin position="107"/>
        <end position="128"/>
    </location>
</feature>
<dbReference type="GO" id="GO:0005524">
    <property type="term" value="F:ATP binding"/>
    <property type="evidence" value="ECO:0007669"/>
    <property type="project" value="UniProtKB-KW"/>
</dbReference>
<keyword evidence="23" id="KW-1185">Reference proteome</keyword>